<keyword evidence="9" id="KW-1185">Reference proteome</keyword>
<evidence type="ECO:0008006" key="10">
    <source>
        <dbReference type="Google" id="ProtNLM"/>
    </source>
</evidence>
<dbReference type="EMBL" id="JBGFUD010003252">
    <property type="protein sequence ID" value="MFH4978496.1"/>
    <property type="molecule type" value="Genomic_DNA"/>
</dbReference>
<keyword evidence="6" id="KW-0804">Transcription</keyword>
<keyword evidence="7" id="KW-0539">Nucleus</keyword>
<dbReference type="SUPFAM" id="SSF50969">
    <property type="entry name" value="YVTN repeat-like/Quinoprotein amine dehydrogenase"/>
    <property type="match status" value="1"/>
</dbReference>
<evidence type="ECO:0000256" key="6">
    <source>
        <dbReference type="ARBA" id="ARBA00023163"/>
    </source>
</evidence>
<evidence type="ECO:0000256" key="1">
    <source>
        <dbReference type="ARBA" id="ARBA00004604"/>
    </source>
</evidence>
<dbReference type="SUPFAM" id="SSF50978">
    <property type="entry name" value="WD40 repeat-like"/>
    <property type="match status" value="1"/>
</dbReference>
<comment type="subcellular location">
    <subcellularLocation>
        <location evidence="1">Nucleus</location>
        <location evidence="1">Nucleolus</location>
    </subcellularLocation>
</comment>
<organism evidence="8 9">
    <name type="scientific">Gnathostoma spinigerum</name>
    <dbReference type="NCBI Taxonomy" id="75299"/>
    <lineage>
        <taxon>Eukaryota</taxon>
        <taxon>Metazoa</taxon>
        <taxon>Ecdysozoa</taxon>
        <taxon>Nematoda</taxon>
        <taxon>Chromadorea</taxon>
        <taxon>Rhabditida</taxon>
        <taxon>Spirurina</taxon>
        <taxon>Gnathostomatomorpha</taxon>
        <taxon>Gnathostomatoidea</taxon>
        <taxon>Gnathostomatidae</taxon>
        <taxon>Gnathostoma</taxon>
    </lineage>
</organism>
<dbReference type="InterPro" id="IPR053826">
    <property type="entry name" value="WDR75"/>
</dbReference>
<dbReference type="Pfam" id="PF23869">
    <property type="entry name" value="Beta-prop_WDR75_1st"/>
    <property type="match status" value="1"/>
</dbReference>
<evidence type="ECO:0000256" key="7">
    <source>
        <dbReference type="ARBA" id="ARBA00023242"/>
    </source>
</evidence>
<dbReference type="PANTHER" id="PTHR44215">
    <property type="entry name" value="WD REPEAT-CONTAINING PROTEIN 75"/>
    <property type="match status" value="1"/>
</dbReference>
<dbReference type="GO" id="GO:0005730">
    <property type="term" value="C:nucleolus"/>
    <property type="evidence" value="ECO:0007669"/>
    <property type="project" value="UniProtKB-SubCell"/>
</dbReference>
<name>A0ABD6EH07_9BILA</name>
<protein>
    <recommendedName>
        <fullName evidence="10">WD repeat-containing protein 75</fullName>
    </recommendedName>
</protein>
<evidence type="ECO:0000313" key="9">
    <source>
        <dbReference type="Proteomes" id="UP001608902"/>
    </source>
</evidence>
<dbReference type="Gene3D" id="2.130.10.10">
    <property type="entry name" value="YVTN repeat-like/Quinoprotein amine dehydrogenase"/>
    <property type="match status" value="2"/>
</dbReference>
<dbReference type="InterPro" id="IPR011044">
    <property type="entry name" value="Quino_amine_DH_bsu"/>
</dbReference>
<keyword evidence="5" id="KW-0677">Repeat</keyword>
<dbReference type="PANTHER" id="PTHR44215:SF1">
    <property type="entry name" value="WD REPEAT-CONTAINING PROTEIN 75"/>
    <property type="match status" value="1"/>
</dbReference>
<dbReference type="Proteomes" id="UP001608902">
    <property type="component" value="Unassembled WGS sequence"/>
</dbReference>
<evidence type="ECO:0000256" key="4">
    <source>
        <dbReference type="ARBA" id="ARBA00022574"/>
    </source>
</evidence>
<evidence type="ECO:0000256" key="3">
    <source>
        <dbReference type="ARBA" id="ARBA00022552"/>
    </source>
</evidence>
<dbReference type="GO" id="GO:0006364">
    <property type="term" value="P:rRNA processing"/>
    <property type="evidence" value="ECO:0007669"/>
    <property type="project" value="UniProtKB-KW"/>
</dbReference>
<reference evidence="8 9" key="1">
    <citation type="submission" date="2024-08" db="EMBL/GenBank/DDBJ databases">
        <title>Gnathostoma spinigerum genome.</title>
        <authorList>
            <person name="Gonzalez-Bertolin B."/>
            <person name="Monzon S."/>
            <person name="Zaballos A."/>
            <person name="Jimenez P."/>
            <person name="Dekumyoy P."/>
            <person name="Varona S."/>
            <person name="Cuesta I."/>
            <person name="Sumanam S."/>
            <person name="Adisakwattana P."/>
            <person name="Gasser R.B."/>
            <person name="Hernandez-Gonzalez A."/>
            <person name="Young N.D."/>
            <person name="Perteguer M.J."/>
        </authorList>
    </citation>
    <scope>NUCLEOTIDE SEQUENCE [LARGE SCALE GENOMIC DNA]</scope>
    <source>
        <strain evidence="8">AL3</strain>
        <tissue evidence="8">Liver</tissue>
    </source>
</reference>
<gene>
    <name evidence="8" type="ORF">AB6A40_005205</name>
</gene>
<sequence length="712" mass="78620">MTVDSWKFTSPVGFNLGDAPITFSTQNKKIFAVSGKSVIVFDSNSGKREKVLEHDSSVIDTHFLPPDKLITYSVGGQRREWNIDTYNSVTFDKPDKILSLLAVKQTEKDEVLFVSLEDDKTIIIYKGKWKDGKVDLDKVGETSVAVEVNSRHQISTTSEFFVYCNGKSVKLHLFNSDQKGSAYRYTGKVEGIPTEKIKFTSVTAREDTIAAALSFGRVMIWKDVGNKGLHHHPHSIHWHKTAPSMILTPFGSLISGGGEGVLAKFSSVGESNRAQFLPRMLSPIYSLSVSDDGSTIAAVLADNSLHLVLISTMTVLKSMQSVLVPRGSPLIPMALDPLHPNLIVRSGRPGTLQWIDNKTWVTVATADVTCENLPDADNELLDSKESYRDVSAVFIGKIMIMTAERLINTFPSECRVRFWRRQGTLGALALEDTVQYNGDISMLRGGIEQSVNQRFLSFDLEGRICCWQRDSEKALKWRKCSSAHWKKTYVLHASYIRDPFIPVVHKVGNGGVLVVWDVVLLQQLCIFSGNGLVTMAEWDPDPYSMSVLVTCHDSIVAFSLDSLSPTWIVMQPGLSLGTSITTPVVFIDTRVVVFDPESGRLRSEICANGSILNVVASTVGHHGIRMTVLTIEGFLTISNEDSDADTQNAETLNCKQTPFSKLVYASLKEKKQNRLSHETPSLLKLVSGPAPSLAPIPHLAPTFIRSCFLPPS</sequence>
<keyword evidence="3" id="KW-0698">rRNA processing</keyword>
<keyword evidence="4" id="KW-0853">WD repeat</keyword>
<evidence type="ECO:0000256" key="5">
    <source>
        <dbReference type="ARBA" id="ARBA00022737"/>
    </source>
</evidence>
<proteinExistence type="predicted"/>
<accession>A0ABD6EH07</accession>
<keyword evidence="2" id="KW-0690">Ribosome biogenesis</keyword>
<dbReference type="InterPro" id="IPR036322">
    <property type="entry name" value="WD40_repeat_dom_sf"/>
</dbReference>
<dbReference type="AlphaFoldDB" id="A0ABD6EH07"/>
<evidence type="ECO:0000256" key="2">
    <source>
        <dbReference type="ARBA" id="ARBA00022517"/>
    </source>
</evidence>
<evidence type="ECO:0000313" key="8">
    <source>
        <dbReference type="EMBL" id="MFH4978496.1"/>
    </source>
</evidence>
<dbReference type="InterPro" id="IPR015943">
    <property type="entry name" value="WD40/YVTN_repeat-like_dom_sf"/>
</dbReference>
<comment type="caution">
    <text evidence="8">The sequence shown here is derived from an EMBL/GenBank/DDBJ whole genome shotgun (WGS) entry which is preliminary data.</text>
</comment>